<keyword evidence="1" id="KW-0677">Repeat</keyword>
<evidence type="ECO:0008006" key="4">
    <source>
        <dbReference type="Google" id="ProtNLM"/>
    </source>
</evidence>
<dbReference type="Pfam" id="PF02493">
    <property type="entry name" value="MORN"/>
    <property type="match status" value="3"/>
</dbReference>
<dbReference type="OrthoDB" id="203073at2759"/>
<dbReference type="SMART" id="SM00698">
    <property type="entry name" value="MORN"/>
    <property type="match status" value="3"/>
</dbReference>
<name>A0A8J8NCY6_HALGN</name>
<evidence type="ECO:0000256" key="1">
    <source>
        <dbReference type="ARBA" id="ARBA00022737"/>
    </source>
</evidence>
<evidence type="ECO:0000313" key="3">
    <source>
        <dbReference type="Proteomes" id="UP000785679"/>
    </source>
</evidence>
<dbReference type="Gene3D" id="2.20.110.10">
    <property type="entry name" value="Histone H3 K4-specific methyltransferase SET7/9 N-terminal domain"/>
    <property type="match status" value="2"/>
</dbReference>
<sequence>MGYPCLFECEWVKGTPTKGRRVAIDNDNKWDNYEGQFDVRLLRTGTGRCEHEDGFTYQGEWKDDGMNGQGKHTWSDGAIYEGQWQEYKRHGQGNFTRSDGQTYEGQWQDDEANGEGKWTFTDGTYEVGKWKDGKQIGVQQYFSKQGKHIENRTYEDEVLIKTEKII</sequence>
<dbReference type="Proteomes" id="UP000785679">
    <property type="component" value="Unassembled WGS sequence"/>
</dbReference>
<evidence type="ECO:0000313" key="2">
    <source>
        <dbReference type="EMBL" id="TNV72330.1"/>
    </source>
</evidence>
<accession>A0A8J8NCY6</accession>
<proteinExistence type="predicted"/>
<dbReference type="InterPro" id="IPR003409">
    <property type="entry name" value="MORN"/>
</dbReference>
<organism evidence="2 3">
    <name type="scientific">Halteria grandinella</name>
    <dbReference type="NCBI Taxonomy" id="5974"/>
    <lineage>
        <taxon>Eukaryota</taxon>
        <taxon>Sar</taxon>
        <taxon>Alveolata</taxon>
        <taxon>Ciliophora</taxon>
        <taxon>Intramacronucleata</taxon>
        <taxon>Spirotrichea</taxon>
        <taxon>Stichotrichia</taxon>
        <taxon>Sporadotrichida</taxon>
        <taxon>Halteriidae</taxon>
        <taxon>Halteria</taxon>
    </lineage>
</organism>
<dbReference type="SUPFAM" id="SSF82185">
    <property type="entry name" value="Histone H3 K4-specific methyltransferase SET7/9 N-terminal domain"/>
    <property type="match status" value="1"/>
</dbReference>
<gene>
    <name evidence="2" type="ORF">FGO68_gene13868</name>
</gene>
<dbReference type="AlphaFoldDB" id="A0A8J8NCY6"/>
<dbReference type="PANTHER" id="PTHR43215:SF14">
    <property type="entry name" value="RADIAL SPOKE HEAD 1 HOMOLOG"/>
    <property type="match status" value="1"/>
</dbReference>
<protein>
    <recommendedName>
        <fullName evidence="4">MORN repeat protein</fullName>
    </recommendedName>
</protein>
<keyword evidence="3" id="KW-1185">Reference proteome</keyword>
<dbReference type="PANTHER" id="PTHR43215">
    <property type="entry name" value="RADIAL SPOKE HEAD 1 HOMOLOG"/>
    <property type="match status" value="1"/>
</dbReference>
<comment type="caution">
    <text evidence="2">The sequence shown here is derived from an EMBL/GenBank/DDBJ whole genome shotgun (WGS) entry which is preliminary data.</text>
</comment>
<dbReference type="EMBL" id="RRYP01022857">
    <property type="protein sequence ID" value="TNV72330.1"/>
    <property type="molecule type" value="Genomic_DNA"/>
</dbReference>
<reference evidence="2" key="1">
    <citation type="submission" date="2019-06" db="EMBL/GenBank/DDBJ databases">
        <authorList>
            <person name="Zheng W."/>
        </authorList>
    </citation>
    <scope>NUCLEOTIDE SEQUENCE</scope>
    <source>
        <strain evidence="2">QDHG01</strain>
    </source>
</reference>